<dbReference type="GO" id="GO:0003677">
    <property type="term" value="F:DNA binding"/>
    <property type="evidence" value="ECO:0007669"/>
    <property type="project" value="InterPro"/>
</dbReference>
<gene>
    <name evidence="2" type="ORF">FEK35_06405</name>
</gene>
<sequence length="444" mass="48553">MDDEKLTAAWEMPAFRRLLAAGEPGRALALVRQQMGLTQADFGQLMHWDRTHTGRVERGEVGTIFDLRELCRAADALGIPRTALTPLLLGTADPGTIGSGDEGAEDVNRRQFGLATTVALTATAADAPGPVKVGTPHITYLHDLTRRLWEHDNRFGGGGIARYALEQYRLARRLLDYGEYGPRIGAELIAATGRLSSCVGWLTYDANEPDISRRCYTDAVLLAEQSGDDDLMAGALGGLSITLTDRPTKSREPVRVTQRTSELARHVPSARLNALRTARLATAYAAVGDHREFERATNSVWREVDRGLDDANDPVWLAFVTEPELRVLEAKGHQMLGQHHRAATLFHQSLTRPGNLPRDEASYRTYYAASLTGLGDTTEALTAAHSALDLLAGPVHSPRLLAELRPLRVASGHTRSTAAAHFRHRYDQLASTRAPGHAPVRHRA</sequence>
<proteinExistence type="predicted"/>
<dbReference type="PROSITE" id="PS50943">
    <property type="entry name" value="HTH_CROC1"/>
    <property type="match status" value="1"/>
</dbReference>
<protein>
    <submittedName>
        <fullName evidence="2">Helix-turn-helix transcriptional regulator</fullName>
    </submittedName>
</protein>
<dbReference type="Gene3D" id="1.10.260.40">
    <property type="entry name" value="lambda repressor-like DNA-binding domains"/>
    <property type="match status" value="1"/>
</dbReference>
<dbReference type="SUPFAM" id="SSF47413">
    <property type="entry name" value="lambda repressor-like DNA-binding domains"/>
    <property type="match status" value="1"/>
</dbReference>
<name>A0A5R8PIC3_9NOCA</name>
<comment type="caution">
    <text evidence="2">The sequence shown here is derived from an EMBL/GenBank/DDBJ whole genome shotgun (WGS) entry which is preliminary data.</text>
</comment>
<dbReference type="InterPro" id="IPR010982">
    <property type="entry name" value="Lambda_DNA-bd_dom_sf"/>
</dbReference>
<evidence type="ECO:0000313" key="2">
    <source>
        <dbReference type="EMBL" id="TLG14794.1"/>
    </source>
</evidence>
<dbReference type="InterPro" id="IPR001387">
    <property type="entry name" value="Cro/C1-type_HTH"/>
</dbReference>
<dbReference type="CDD" id="cd00093">
    <property type="entry name" value="HTH_XRE"/>
    <property type="match status" value="1"/>
</dbReference>
<dbReference type="RefSeq" id="WP_138455434.1">
    <property type="nucleotide sequence ID" value="NZ_VBUU01000004.1"/>
</dbReference>
<dbReference type="AlphaFoldDB" id="A0A5R8PIC3"/>
<organism evidence="2 3">
    <name type="scientific">Nocardia cyriacigeorgica</name>
    <dbReference type="NCBI Taxonomy" id="135487"/>
    <lineage>
        <taxon>Bacteria</taxon>
        <taxon>Bacillati</taxon>
        <taxon>Actinomycetota</taxon>
        <taxon>Actinomycetes</taxon>
        <taxon>Mycobacteriales</taxon>
        <taxon>Nocardiaceae</taxon>
        <taxon>Nocardia</taxon>
    </lineage>
</organism>
<reference evidence="2 3" key="1">
    <citation type="submission" date="2019-05" db="EMBL/GenBank/DDBJ databases">
        <title>Genomes sequences of two Nocardia cyriacigeorgica environmental isolates, type strains Nocardia asteroides ATCC 19247 and Nocardia cyriacigeorgica DSM 44484.</title>
        <authorList>
            <person name="Vautrin F."/>
            <person name="Bergeron E."/>
            <person name="Dubost A."/>
            <person name="Abrouk D."/>
            <person name="Rodriguez Nava V."/>
            <person name="Pujic P."/>
        </authorList>
    </citation>
    <scope>NUCLEOTIDE SEQUENCE [LARGE SCALE GENOMIC DNA]</scope>
    <source>
        <strain evidence="2 3">EML 1456</strain>
    </source>
</reference>
<dbReference type="Proteomes" id="UP000308349">
    <property type="component" value="Unassembled WGS sequence"/>
</dbReference>
<dbReference type="Pfam" id="PF13560">
    <property type="entry name" value="HTH_31"/>
    <property type="match status" value="1"/>
</dbReference>
<feature type="domain" description="HTH cro/C1-type" evidence="1">
    <location>
        <begin position="28"/>
        <end position="84"/>
    </location>
</feature>
<dbReference type="SMART" id="SM00530">
    <property type="entry name" value="HTH_XRE"/>
    <property type="match status" value="1"/>
</dbReference>
<accession>A0A5R8PIC3</accession>
<evidence type="ECO:0000259" key="1">
    <source>
        <dbReference type="PROSITE" id="PS50943"/>
    </source>
</evidence>
<evidence type="ECO:0000313" key="3">
    <source>
        <dbReference type="Proteomes" id="UP000308349"/>
    </source>
</evidence>
<dbReference type="OrthoDB" id="4506662at2"/>
<dbReference type="EMBL" id="VBUU01000004">
    <property type="protein sequence ID" value="TLG14794.1"/>
    <property type="molecule type" value="Genomic_DNA"/>
</dbReference>